<evidence type="ECO:0000259" key="3">
    <source>
        <dbReference type="PROSITE" id="PS50893"/>
    </source>
</evidence>
<evidence type="ECO:0000256" key="1">
    <source>
        <dbReference type="ARBA" id="ARBA00022741"/>
    </source>
</evidence>
<keyword evidence="5" id="KW-1185">Reference proteome</keyword>
<dbReference type="InterPro" id="IPR027417">
    <property type="entry name" value="P-loop_NTPase"/>
</dbReference>
<evidence type="ECO:0000313" key="4">
    <source>
        <dbReference type="EMBL" id="MDO1560302.1"/>
    </source>
</evidence>
<dbReference type="Proteomes" id="UP001169063">
    <property type="component" value="Unassembled WGS sequence"/>
</dbReference>
<gene>
    <name evidence="4" type="ORF">Q0812_12770</name>
</gene>
<dbReference type="SMART" id="SM00382">
    <property type="entry name" value="AAA"/>
    <property type="match status" value="1"/>
</dbReference>
<dbReference type="InterPro" id="IPR003439">
    <property type="entry name" value="ABC_transporter-like_ATP-bd"/>
</dbReference>
<name>A0ABT8SRP3_9CAUL</name>
<accession>A0ABT8SRP3</accession>
<dbReference type="PANTHER" id="PTHR43158:SF2">
    <property type="entry name" value="SKFA PEPTIDE EXPORT ATP-BINDING PROTEIN SKFE"/>
    <property type="match status" value="1"/>
</dbReference>
<proteinExistence type="predicted"/>
<dbReference type="SUPFAM" id="SSF52540">
    <property type="entry name" value="P-loop containing nucleoside triphosphate hydrolases"/>
    <property type="match status" value="1"/>
</dbReference>
<dbReference type="Gene3D" id="3.40.50.300">
    <property type="entry name" value="P-loop containing nucleotide triphosphate hydrolases"/>
    <property type="match status" value="1"/>
</dbReference>
<evidence type="ECO:0000313" key="5">
    <source>
        <dbReference type="Proteomes" id="UP001169063"/>
    </source>
</evidence>
<dbReference type="PROSITE" id="PS50893">
    <property type="entry name" value="ABC_TRANSPORTER_2"/>
    <property type="match status" value="1"/>
</dbReference>
<dbReference type="RefSeq" id="WP_302110734.1">
    <property type="nucleotide sequence ID" value="NZ_JAUKTR010000006.1"/>
</dbReference>
<dbReference type="Pfam" id="PF00005">
    <property type="entry name" value="ABC_tran"/>
    <property type="match status" value="1"/>
</dbReference>
<keyword evidence="1" id="KW-0547">Nucleotide-binding</keyword>
<sequence>MTPITPTAEYVLPTGLQGPFAVSTHALTKRFGAALALDAVSLQVPEGAVYVLAGANGAGKTTLLTALLDLVRPDEGRAEVLGLDTHRQGAMARAQIGYMPGSVTAAFPWLRIGQFLSLLGGYYPGWDASYVGHLTERLDLDLNARIRGLSKGQTRRFQLVCALSHRPPVLILDEPTDGLDPEMRDEALGLLSEHLADTGGTVLLATHHAYEVEGLADHVGIMRAGRLILQTPREVLQSQLLIYRADGPEGWAGPAHLDAQVIARARSGREIQWTVWGDKRTVEQAIEASGGVVRSATPLGLDQAVTALMRTKELR</sequence>
<dbReference type="PANTHER" id="PTHR43158">
    <property type="entry name" value="SKFA PEPTIDE EXPORT ATP-BINDING PROTEIN SKFE"/>
    <property type="match status" value="1"/>
</dbReference>
<organism evidence="4 5">
    <name type="scientific">Peiella sedimenti</name>
    <dbReference type="NCBI Taxonomy" id="3061083"/>
    <lineage>
        <taxon>Bacteria</taxon>
        <taxon>Pseudomonadati</taxon>
        <taxon>Pseudomonadota</taxon>
        <taxon>Alphaproteobacteria</taxon>
        <taxon>Caulobacterales</taxon>
        <taxon>Caulobacteraceae</taxon>
        <taxon>Peiella</taxon>
    </lineage>
</organism>
<comment type="caution">
    <text evidence="4">The sequence shown here is derived from an EMBL/GenBank/DDBJ whole genome shotgun (WGS) entry which is preliminary data.</text>
</comment>
<evidence type="ECO:0000256" key="2">
    <source>
        <dbReference type="ARBA" id="ARBA00022840"/>
    </source>
</evidence>
<feature type="domain" description="ABC transporter" evidence="3">
    <location>
        <begin position="22"/>
        <end position="249"/>
    </location>
</feature>
<dbReference type="CDD" id="cd03230">
    <property type="entry name" value="ABC_DR_subfamily_A"/>
    <property type="match status" value="1"/>
</dbReference>
<reference evidence="4" key="1">
    <citation type="submission" date="2023-07" db="EMBL/GenBank/DDBJ databases">
        <title>Brevundimonas soil sp. nov., isolated from the soil of chemical plant.</title>
        <authorList>
            <person name="Wu N."/>
        </authorList>
    </citation>
    <scope>NUCLEOTIDE SEQUENCE</scope>
    <source>
        <strain evidence="4">XZ-24</strain>
    </source>
</reference>
<protein>
    <submittedName>
        <fullName evidence="4">ABC transporter ATP-binding protein</fullName>
    </submittedName>
</protein>
<dbReference type="EMBL" id="JAUKTR010000006">
    <property type="protein sequence ID" value="MDO1560302.1"/>
    <property type="molecule type" value="Genomic_DNA"/>
</dbReference>
<dbReference type="GO" id="GO:0005524">
    <property type="term" value="F:ATP binding"/>
    <property type="evidence" value="ECO:0007669"/>
    <property type="project" value="UniProtKB-KW"/>
</dbReference>
<dbReference type="InterPro" id="IPR003593">
    <property type="entry name" value="AAA+_ATPase"/>
</dbReference>
<keyword evidence="2 4" id="KW-0067">ATP-binding</keyword>